<dbReference type="InterPro" id="IPR004143">
    <property type="entry name" value="BPL_LPL_catalytic"/>
</dbReference>
<dbReference type="SUPFAM" id="SSF55681">
    <property type="entry name" value="Class II aaRS and biotin synthetases"/>
    <property type="match status" value="1"/>
</dbReference>
<evidence type="ECO:0000256" key="7">
    <source>
        <dbReference type="ARBA" id="ARBA00030797"/>
    </source>
</evidence>
<evidence type="ECO:0000256" key="4">
    <source>
        <dbReference type="ARBA" id="ARBA00012334"/>
    </source>
</evidence>
<evidence type="ECO:0000256" key="6">
    <source>
        <dbReference type="ARBA" id="ARBA00023315"/>
    </source>
</evidence>
<dbReference type="GO" id="GO:0009249">
    <property type="term" value="P:protein lipoylation"/>
    <property type="evidence" value="ECO:0007669"/>
    <property type="project" value="InterPro"/>
</dbReference>
<dbReference type="NCBIfam" id="TIGR00214">
    <property type="entry name" value="lipB"/>
    <property type="match status" value="1"/>
</dbReference>
<dbReference type="AlphaFoldDB" id="A0A0B7NC67"/>
<evidence type="ECO:0000313" key="11">
    <source>
        <dbReference type="Proteomes" id="UP000054107"/>
    </source>
</evidence>
<comment type="similarity">
    <text evidence="3">Belongs to the LipB family.</text>
</comment>
<comment type="pathway">
    <text evidence="2">Protein modification; protein lipoylation via endogenous pathway; protein N(6)-(lipoyl)lysine from octanoyl-[acyl-carrier-protein]: step 1/2.</text>
</comment>
<evidence type="ECO:0000259" key="9">
    <source>
        <dbReference type="PROSITE" id="PS51733"/>
    </source>
</evidence>
<keyword evidence="6" id="KW-0012">Acyltransferase</keyword>
<dbReference type="Pfam" id="PF21948">
    <property type="entry name" value="LplA-B_cat"/>
    <property type="match status" value="1"/>
</dbReference>
<dbReference type="InterPro" id="IPR045864">
    <property type="entry name" value="aa-tRNA-synth_II/BPL/LPL"/>
</dbReference>
<protein>
    <recommendedName>
        <fullName evidence="4">lipoyl(octanoyl) transferase</fullName>
        <ecNumber evidence="4">2.3.1.181</ecNumber>
    </recommendedName>
    <alternativeName>
        <fullName evidence="7">Lipoate-protein ligase B</fullName>
    </alternativeName>
    <alternativeName>
        <fullName evidence="8">Lipoyl/octanoyl transferase</fullName>
    </alternativeName>
</protein>
<accession>A0A0B7NC67</accession>
<organism evidence="10 11">
    <name type="scientific">Parasitella parasitica</name>
    <dbReference type="NCBI Taxonomy" id="35722"/>
    <lineage>
        <taxon>Eukaryota</taxon>
        <taxon>Fungi</taxon>
        <taxon>Fungi incertae sedis</taxon>
        <taxon>Mucoromycota</taxon>
        <taxon>Mucoromycotina</taxon>
        <taxon>Mucoromycetes</taxon>
        <taxon>Mucorales</taxon>
        <taxon>Mucorineae</taxon>
        <taxon>Mucoraceae</taxon>
        <taxon>Parasitella</taxon>
    </lineage>
</organism>
<dbReference type="HAMAP" id="MF_00013">
    <property type="entry name" value="LipB"/>
    <property type="match status" value="1"/>
</dbReference>
<dbReference type="PANTHER" id="PTHR10993:SF7">
    <property type="entry name" value="LIPOYLTRANSFERASE 2, MITOCHONDRIAL-RELATED"/>
    <property type="match status" value="1"/>
</dbReference>
<dbReference type="InterPro" id="IPR000544">
    <property type="entry name" value="Octanoyltransferase"/>
</dbReference>
<dbReference type="InterPro" id="IPR020605">
    <property type="entry name" value="Octanoyltransferase_CS"/>
</dbReference>
<keyword evidence="5" id="KW-0808">Transferase</keyword>
<keyword evidence="11" id="KW-1185">Reference proteome</keyword>
<evidence type="ECO:0000256" key="1">
    <source>
        <dbReference type="ARBA" id="ARBA00004173"/>
    </source>
</evidence>
<dbReference type="STRING" id="35722.A0A0B7NC67"/>
<dbReference type="PROSITE" id="PS51733">
    <property type="entry name" value="BPL_LPL_CATALYTIC"/>
    <property type="match status" value="1"/>
</dbReference>
<dbReference type="EMBL" id="LN728061">
    <property type="protein sequence ID" value="CEP12614.1"/>
    <property type="molecule type" value="Genomic_DNA"/>
</dbReference>
<proteinExistence type="inferred from homology"/>
<dbReference type="NCBIfam" id="NF010925">
    <property type="entry name" value="PRK14345.1"/>
    <property type="match status" value="1"/>
</dbReference>
<evidence type="ECO:0000313" key="10">
    <source>
        <dbReference type="EMBL" id="CEP12614.1"/>
    </source>
</evidence>
<sequence>MIARSLARLTQPQQHRSFYSTTTTTTTITAAAAASSCQGALFKPLNDKPIGYLILPGLVKYDAALALQSYLVSRRHRITQQALETSDPADMICFLEHPPTFTAGRRIRGKTELEEENRLKKLGADYYETMRGGQITFHGPGQLIAYPILDVRDYQLNVRCYVSRLEKTIIDCCAKYDIKANTTENTGVWVGQDAKIAALGVHLQRYVSSHGLALNCNVDLSWFDQIVPCGLSDKGVTSISKETLKQTSPQDVIPSLVKSFESLFQKPLVSVETTKVLPKELLDKLLH</sequence>
<dbReference type="PROSITE" id="PS01313">
    <property type="entry name" value="LIPB"/>
    <property type="match status" value="1"/>
</dbReference>
<evidence type="ECO:0000256" key="3">
    <source>
        <dbReference type="ARBA" id="ARBA00007907"/>
    </source>
</evidence>
<reference evidence="10 11" key="1">
    <citation type="submission" date="2014-09" db="EMBL/GenBank/DDBJ databases">
        <authorList>
            <person name="Ellenberger Sabrina"/>
        </authorList>
    </citation>
    <scope>NUCLEOTIDE SEQUENCE [LARGE SCALE GENOMIC DNA]</scope>
    <source>
        <strain evidence="10 11">CBS 412.66</strain>
    </source>
</reference>
<dbReference type="PANTHER" id="PTHR10993">
    <property type="entry name" value="OCTANOYLTRANSFERASE"/>
    <property type="match status" value="1"/>
</dbReference>
<dbReference type="Gene3D" id="3.30.930.10">
    <property type="entry name" value="Bira Bifunctional Protein, Domain 2"/>
    <property type="match status" value="1"/>
</dbReference>
<dbReference type="CDD" id="cd16444">
    <property type="entry name" value="LipB"/>
    <property type="match status" value="1"/>
</dbReference>
<dbReference type="EC" id="2.3.1.181" evidence="4"/>
<dbReference type="FunFam" id="3.30.930.10:FF:000035">
    <property type="entry name" value="Putative lipoyltransferase 2, mitochondrial"/>
    <property type="match status" value="1"/>
</dbReference>
<gene>
    <name evidence="10" type="primary">PARPA_06585.1 scaffold 22734</name>
</gene>
<evidence type="ECO:0000256" key="2">
    <source>
        <dbReference type="ARBA" id="ARBA00004821"/>
    </source>
</evidence>
<evidence type="ECO:0000256" key="8">
    <source>
        <dbReference type="ARBA" id="ARBA00033331"/>
    </source>
</evidence>
<dbReference type="UniPathway" id="UPA00538">
    <property type="reaction ID" value="UER00592"/>
</dbReference>
<evidence type="ECO:0000256" key="5">
    <source>
        <dbReference type="ARBA" id="ARBA00022679"/>
    </source>
</evidence>
<name>A0A0B7NC67_9FUNG</name>
<dbReference type="GO" id="GO:0033819">
    <property type="term" value="F:lipoyl(octanoyl) transferase activity"/>
    <property type="evidence" value="ECO:0007669"/>
    <property type="project" value="UniProtKB-EC"/>
</dbReference>
<dbReference type="GO" id="GO:0005739">
    <property type="term" value="C:mitochondrion"/>
    <property type="evidence" value="ECO:0007669"/>
    <property type="project" value="UniProtKB-SubCell"/>
</dbReference>
<dbReference type="Proteomes" id="UP000054107">
    <property type="component" value="Unassembled WGS sequence"/>
</dbReference>
<comment type="subcellular location">
    <subcellularLocation>
        <location evidence="1">Mitochondrion</location>
    </subcellularLocation>
</comment>
<feature type="domain" description="BPL/LPL catalytic" evidence="9">
    <location>
        <begin position="86"/>
        <end position="268"/>
    </location>
</feature>
<dbReference type="OrthoDB" id="19908at2759"/>